<name>A8ACK2_CITK8</name>
<dbReference type="AlphaFoldDB" id="A8ACK2"/>
<protein>
    <submittedName>
        <fullName evidence="1">Uncharacterized protein</fullName>
    </submittedName>
</protein>
<accession>A8ACK2</accession>
<dbReference type="HOGENOM" id="CLU_210906_0_0_6"/>
<sequence length="45" mass="5193">MPPVCDITLEQPPSKTNPLHIISVNNTFFIMIYSSVDYRCLHDEL</sequence>
<keyword evidence="2" id="KW-1185">Reference proteome</keyword>
<proteinExistence type="predicted"/>
<gene>
    <name evidence="1" type="ordered locus">CKO_00037</name>
</gene>
<dbReference type="KEGG" id="cko:CKO_00037"/>
<dbReference type="Proteomes" id="UP000008148">
    <property type="component" value="Chromosome"/>
</dbReference>
<dbReference type="EMBL" id="CP000822">
    <property type="protein sequence ID" value="ABV11216.1"/>
    <property type="molecule type" value="Genomic_DNA"/>
</dbReference>
<organism evidence="1 2">
    <name type="scientific">Citrobacter koseri (strain ATCC BAA-895 / CDC 4225-83 / SGSC4696)</name>
    <dbReference type="NCBI Taxonomy" id="290338"/>
    <lineage>
        <taxon>Bacteria</taxon>
        <taxon>Pseudomonadati</taxon>
        <taxon>Pseudomonadota</taxon>
        <taxon>Gammaproteobacteria</taxon>
        <taxon>Enterobacterales</taxon>
        <taxon>Enterobacteriaceae</taxon>
        <taxon>Citrobacter</taxon>
    </lineage>
</organism>
<reference evidence="1 2" key="1">
    <citation type="submission" date="2007-08" db="EMBL/GenBank/DDBJ databases">
        <authorList>
            <consortium name="The Citrobacter koseri Genome Sequencing Project"/>
            <person name="McClelland M."/>
            <person name="Sanderson E.K."/>
            <person name="Porwollik S."/>
            <person name="Spieth J."/>
            <person name="Clifton W.S."/>
            <person name="Latreille P."/>
            <person name="Courtney L."/>
            <person name="Wang C."/>
            <person name="Pepin K."/>
            <person name="Bhonagiri V."/>
            <person name="Nash W."/>
            <person name="Johnson M."/>
            <person name="Thiruvilangam P."/>
            <person name="Wilson R."/>
        </authorList>
    </citation>
    <scope>NUCLEOTIDE SEQUENCE [LARGE SCALE GENOMIC DNA]</scope>
    <source>
        <strain evidence="2">ATCC BAA-895 / CDC 4225-83 / SGSC4696</strain>
    </source>
</reference>
<evidence type="ECO:0000313" key="1">
    <source>
        <dbReference type="EMBL" id="ABV11216.1"/>
    </source>
</evidence>
<evidence type="ECO:0000313" key="2">
    <source>
        <dbReference type="Proteomes" id="UP000008148"/>
    </source>
</evidence>